<organism evidence="1 2">
    <name type="scientific">Bizionia myxarmorum</name>
    <dbReference type="NCBI Taxonomy" id="291186"/>
    <lineage>
        <taxon>Bacteria</taxon>
        <taxon>Pseudomonadati</taxon>
        <taxon>Bacteroidota</taxon>
        <taxon>Flavobacteriia</taxon>
        <taxon>Flavobacteriales</taxon>
        <taxon>Flavobacteriaceae</taxon>
        <taxon>Bizionia</taxon>
    </lineage>
</organism>
<reference evidence="1 2" key="1">
    <citation type="submission" date="2019-08" db="EMBL/GenBank/DDBJ databases">
        <title>Genomes of Antarctic Bizionia species.</title>
        <authorList>
            <person name="Bowman J.P."/>
        </authorList>
    </citation>
    <scope>NUCLEOTIDE SEQUENCE [LARGE SCALE GENOMIC DNA]</scope>
    <source>
        <strain evidence="1 2">ADA-4</strain>
    </source>
</reference>
<dbReference type="Proteomes" id="UP000323720">
    <property type="component" value="Unassembled WGS sequence"/>
</dbReference>
<comment type="caution">
    <text evidence="1">The sequence shown here is derived from an EMBL/GenBank/DDBJ whole genome shotgun (WGS) entry which is preliminary data.</text>
</comment>
<dbReference type="PROSITE" id="PS51257">
    <property type="entry name" value="PROKAR_LIPOPROTEIN"/>
    <property type="match status" value="1"/>
</dbReference>
<dbReference type="EMBL" id="VSKK01000001">
    <property type="protein sequence ID" value="TYB78693.1"/>
    <property type="molecule type" value="Genomic_DNA"/>
</dbReference>
<evidence type="ECO:0000313" key="2">
    <source>
        <dbReference type="Proteomes" id="UP000323720"/>
    </source>
</evidence>
<dbReference type="OrthoDB" id="1491426at2"/>
<protein>
    <submittedName>
        <fullName evidence="1">Uncharacterized protein</fullName>
    </submittedName>
</protein>
<proteinExistence type="predicted"/>
<sequence>MKNIVIVFTLALTTLMSCDTDFDNDPTTVCNAKFYAFQASNEATVIGDMLNVGYLTKFNPNTAPVFNNSIPNSSFNDEGTLFYPTSALKNDNSQLVSLAAKTGGKRLLKADFPSATVTQNSTISSDLSAVVYVNNDLRFLKITDKVNQISAPYNDVINFKAELVDESGTSFSGAPQIINLPDTVENGFRDSNIEGVFLDNKVYFLANCQLLVYDLLTSNFNVETIASYAGANDRKFMQGLEISQSNTLLMMKQTVLPNYKIEILELPSISAGDYTSTSLFNLEASSFPANSPQLSSIINAQERRSTTYDSCDNTYYFTFMSSYSPYNTSVYEIDLNAFSIANYPFNNSYIFGLEVQK</sequence>
<evidence type="ECO:0000313" key="1">
    <source>
        <dbReference type="EMBL" id="TYB78693.1"/>
    </source>
</evidence>
<accession>A0A5D0RBD4</accession>
<gene>
    <name evidence="1" type="ORF">ES674_02620</name>
</gene>
<dbReference type="AlphaFoldDB" id="A0A5D0RBD4"/>
<name>A0A5D0RBD4_9FLAO</name>
<keyword evidence="2" id="KW-1185">Reference proteome</keyword>
<dbReference type="RefSeq" id="WP_148402430.1">
    <property type="nucleotide sequence ID" value="NZ_VSKK01000001.1"/>
</dbReference>